<dbReference type="Proteomes" id="UP001500542">
    <property type="component" value="Unassembled WGS sequence"/>
</dbReference>
<accession>A0ABP4C011</accession>
<protein>
    <submittedName>
        <fullName evidence="2">MFS transporter</fullName>
    </submittedName>
</protein>
<sequence>MPGTTRAGSYRDVLLLPHALRTFVPALFGRLAYGLLPLSALFTVQQSTDSFATAGPAVAAFGLASLSMPLKARLVDRFSQRRVLPVLALLCALGLGLTASARTTNAAFLITMVGITGLFAPPLGPSMRATWRLITEGSELKERAYALDAICEETLYLFGPLLTGVLITLWSPRLALTCTAILLLVGTLLMVTNPYARHTSPTPPKQHLLGPLTIGGLRRILLIIMATAAGISVAYICLAAVAQSQGRPGAAGYLEAGIGVGSVIGGLLWARRNHTRSPHTHLAVLIALLATGLLAASLTTNLLVLGAVMACTGLAIAPLYVVSYLASDDLTPAHQRTEASTWINTANNIGSSAGSSLAGLALDQTTPSHGSFAGAVLLACVVLVVMRPRGGRWWRWLGGLWGLGRRGGRRR</sequence>
<dbReference type="EMBL" id="BAAAHK010000019">
    <property type="protein sequence ID" value="GAA0957717.1"/>
    <property type="molecule type" value="Genomic_DNA"/>
</dbReference>
<keyword evidence="1" id="KW-0812">Transmembrane</keyword>
<dbReference type="InterPro" id="IPR036259">
    <property type="entry name" value="MFS_trans_sf"/>
</dbReference>
<dbReference type="SUPFAM" id="SSF103473">
    <property type="entry name" value="MFS general substrate transporter"/>
    <property type="match status" value="1"/>
</dbReference>
<dbReference type="PANTHER" id="PTHR23542">
    <property type="match status" value="1"/>
</dbReference>
<dbReference type="RefSeq" id="WP_343980169.1">
    <property type="nucleotide sequence ID" value="NZ_BAAAHK010000019.1"/>
</dbReference>
<dbReference type="InterPro" id="IPR011701">
    <property type="entry name" value="MFS"/>
</dbReference>
<feature type="transmembrane region" description="Helical" evidence="1">
    <location>
        <begin position="217"/>
        <end position="241"/>
    </location>
</feature>
<dbReference type="Pfam" id="PF07690">
    <property type="entry name" value="MFS_1"/>
    <property type="match status" value="1"/>
</dbReference>
<reference evidence="3" key="1">
    <citation type="journal article" date="2019" name="Int. J. Syst. Evol. Microbiol.">
        <title>The Global Catalogue of Microorganisms (GCM) 10K type strain sequencing project: providing services to taxonomists for standard genome sequencing and annotation.</title>
        <authorList>
            <consortium name="The Broad Institute Genomics Platform"/>
            <consortium name="The Broad Institute Genome Sequencing Center for Infectious Disease"/>
            <person name="Wu L."/>
            <person name="Ma J."/>
        </authorList>
    </citation>
    <scope>NUCLEOTIDE SEQUENCE [LARGE SCALE GENOMIC DNA]</scope>
    <source>
        <strain evidence="3">JCM 10977</strain>
    </source>
</reference>
<evidence type="ECO:0000313" key="3">
    <source>
        <dbReference type="Proteomes" id="UP001500542"/>
    </source>
</evidence>
<dbReference type="Gene3D" id="1.20.1250.20">
    <property type="entry name" value="MFS general substrate transporter like domains"/>
    <property type="match status" value="1"/>
</dbReference>
<feature type="transmembrane region" description="Helical" evidence="1">
    <location>
        <begin position="304"/>
        <end position="327"/>
    </location>
</feature>
<feature type="transmembrane region" description="Helical" evidence="1">
    <location>
        <begin position="106"/>
        <end position="124"/>
    </location>
</feature>
<evidence type="ECO:0000313" key="2">
    <source>
        <dbReference type="EMBL" id="GAA0957717.1"/>
    </source>
</evidence>
<proteinExistence type="predicted"/>
<feature type="transmembrane region" description="Helical" evidence="1">
    <location>
        <begin position="368"/>
        <end position="386"/>
    </location>
</feature>
<feature type="transmembrane region" description="Helical" evidence="1">
    <location>
        <begin position="253"/>
        <end position="270"/>
    </location>
</feature>
<feature type="transmembrane region" description="Helical" evidence="1">
    <location>
        <begin position="282"/>
        <end position="298"/>
    </location>
</feature>
<keyword evidence="1" id="KW-1133">Transmembrane helix</keyword>
<organism evidence="2 3">
    <name type="scientific">Kribbella koreensis</name>
    <dbReference type="NCBI Taxonomy" id="57909"/>
    <lineage>
        <taxon>Bacteria</taxon>
        <taxon>Bacillati</taxon>
        <taxon>Actinomycetota</taxon>
        <taxon>Actinomycetes</taxon>
        <taxon>Propionibacteriales</taxon>
        <taxon>Kribbellaceae</taxon>
        <taxon>Kribbella</taxon>
    </lineage>
</organism>
<feature type="transmembrane region" description="Helical" evidence="1">
    <location>
        <begin position="20"/>
        <end position="44"/>
    </location>
</feature>
<gene>
    <name evidence="2" type="ORF">GCM10009554_68830</name>
</gene>
<keyword evidence="1" id="KW-0472">Membrane</keyword>
<comment type="caution">
    <text evidence="2">The sequence shown here is derived from an EMBL/GenBank/DDBJ whole genome shotgun (WGS) entry which is preliminary data.</text>
</comment>
<evidence type="ECO:0000256" key="1">
    <source>
        <dbReference type="SAM" id="Phobius"/>
    </source>
</evidence>
<dbReference type="PANTHER" id="PTHR23542:SF1">
    <property type="entry name" value="MAJOR FACILITATOR SUPERFAMILY (MFS) PROFILE DOMAIN-CONTAINING PROTEIN"/>
    <property type="match status" value="1"/>
</dbReference>
<feature type="transmembrane region" description="Helical" evidence="1">
    <location>
        <begin position="174"/>
        <end position="196"/>
    </location>
</feature>
<feature type="transmembrane region" description="Helical" evidence="1">
    <location>
        <begin position="82"/>
        <end position="100"/>
    </location>
</feature>
<name>A0ABP4C011_9ACTN</name>
<feature type="transmembrane region" description="Helical" evidence="1">
    <location>
        <begin position="50"/>
        <end position="70"/>
    </location>
</feature>
<keyword evidence="3" id="KW-1185">Reference proteome</keyword>